<evidence type="ECO:0000256" key="7">
    <source>
        <dbReference type="SAM" id="MobiDB-lite"/>
    </source>
</evidence>
<evidence type="ECO:0000256" key="3">
    <source>
        <dbReference type="ARBA" id="ARBA00022670"/>
    </source>
</evidence>
<accession>A0ABT2G0K5</accession>
<dbReference type="InterPro" id="IPR023562">
    <property type="entry name" value="ClpP/TepA"/>
</dbReference>
<protein>
    <recommendedName>
        <fullName evidence="6">ATP-dependent Clp protease proteolytic subunit</fullName>
    </recommendedName>
</protein>
<gene>
    <name evidence="8" type="ORF">NYP18_09160</name>
</gene>
<keyword evidence="4" id="KW-0378">Hydrolase</keyword>
<dbReference type="NCBIfam" id="NF045542">
    <property type="entry name" value="Clp_rel_HeadMat"/>
    <property type="match status" value="1"/>
</dbReference>
<dbReference type="Pfam" id="PF00574">
    <property type="entry name" value="CLP_protease"/>
    <property type="match status" value="1"/>
</dbReference>
<comment type="caution">
    <text evidence="8">The sequence shown here is derived from an EMBL/GenBank/DDBJ whole genome shotgun (WGS) entry which is preliminary data.</text>
</comment>
<dbReference type="InterPro" id="IPR001907">
    <property type="entry name" value="ClpP"/>
</dbReference>
<reference evidence="8 9" key="1">
    <citation type="submission" date="2022-08" db="EMBL/GenBank/DDBJ databases">
        <title>YIM 101645 draft genome.</title>
        <authorList>
            <person name="Chen X."/>
        </authorList>
    </citation>
    <scope>NUCLEOTIDE SEQUENCE [LARGE SCALE GENOMIC DNA]</scope>
    <source>
        <strain evidence="8 9">YIM 101645</strain>
    </source>
</reference>
<evidence type="ECO:0000256" key="1">
    <source>
        <dbReference type="ARBA" id="ARBA00007039"/>
    </source>
</evidence>
<dbReference type="EMBL" id="JANWTC010000006">
    <property type="protein sequence ID" value="MCS5479827.1"/>
    <property type="molecule type" value="Genomic_DNA"/>
</dbReference>
<feature type="compositionally biased region" description="Basic and acidic residues" evidence="7">
    <location>
        <begin position="398"/>
        <end position="419"/>
    </location>
</feature>
<evidence type="ECO:0000256" key="4">
    <source>
        <dbReference type="ARBA" id="ARBA00022801"/>
    </source>
</evidence>
<keyword evidence="3 8" id="KW-0645">Protease</keyword>
<feature type="region of interest" description="Disordered" evidence="7">
    <location>
        <begin position="257"/>
        <end position="317"/>
    </location>
</feature>
<dbReference type="Proteomes" id="UP001205965">
    <property type="component" value="Unassembled WGS sequence"/>
</dbReference>
<evidence type="ECO:0000313" key="9">
    <source>
        <dbReference type="Proteomes" id="UP001205965"/>
    </source>
</evidence>
<dbReference type="RefSeq" id="WP_259427897.1">
    <property type="nucleotide sequence ID" value="NZ_JANWTC010000006.1"/>
</dbReference>
<evidence type="ECO:0000256" key="6">
    <source>
        <dbReference type="RuleBase" id="RU003567"/>
    </source>
</evidence>
<dbReference type="PANTHER" id="PTHR10381">
    <property type="entry name" value="ATP-DEPENDENT CLP PROTEASE PROTEOLYTIC SUBUNIT"/>
    <property type="match status" value="1"/>
</dbReference>
<feature type="region of interest" description="Disordered" evidence="7">
    <location>
        <begin position="388"/>
        <end position="419"/>
    </location>
</feature>
<dbReference type="CDD" id="cd07016">
    <property type="entry name" value="S14_ClpP_1"/>
    <property type="match status" value="1"/>
</dbReference>
<evidence type="ECO:0000313" key="8">
    <source>
        <dbReference type="EMBL" id="MCS5479827.1"/>
    </source>
</evidence>
<dbReference type="GO" id="GO:0006508">
    <property type="term" value="P:proteolysis"/>
    <property type="evidence" value="ECO:0007669"/>
    <property type="project" value="UniProtKB-KW"/>
</dbReference>
<keyword evidence="5" id="KW-0720">Serine protease</keyword>
<name>A0ABT2G0K5_9CORY</name>
<proteinExistence type="inferred from homology"/>
<dbReference type="Gene3D" id="3.90.226.10">
    <property type="entry name" value="2-enoyl-CoA Hydratase, Chain A, domain 1"/>
    <property type="match status" value="1"/>
</dbReference>
<dbReference type="GO" id="GO:0008233">
    <property type="term" value="F:peptidase activity"/>
    <property type="evidence" value="ECO:0007669"/>
    <property type="project" value="UniProtKB-KW"/>
</dbReference>
<keyword evidence="9" id="KW-1185">Reference proteome</keyword>
<keyword evidence="2" id="KW-0963">Cytoplasm</keyword>
<dbReference type="PANTHER" id="PTHR10381:SF70">
    <property type="entry name" value="ATP-DEPENDENT CLP PROTEASE PROTEOLYTIC SUBUNIT"/>
    <property type="match status" value="1"/>
</dbReference>
<feature type="compositionally biased region" description="Acidic residues" evidence="7">
    <location>
        <begin position="295"/>
        <end position="314"/>
    </location>
</feature>
<evidence type="ECO:0000256" key="5">
    <source>
        <dbReference type="ARBA" id="ARBA00022825"/>
    </source>
</evidence>
<comment type="similarity">
    <text evidence="1 6">Belongs to the peptidase S14 family.</text>
</comment>
<feature type="compositionally biased region" description="Low complexity" evidence="7">
    <location>
        <begin position="281"/>
        <end position="290"/>
    </location>
</feature>
<dbReference type="SUPFAM" id="SSF52096">
    <property type="entry name" value="ClpP/crotonase"/>
    <property type="match status" value="1"/>
</dbReference>
<dbReference type="PRINTS" id="PR00127">
    <property type="entry name" value="CLPPROTEASEP"/>
</dbReference>
<sequence length="431" mass="46696">MKNRKFSVKSLADRKGEVRIYDEIGPSFWGDSVDAKSFADEIENLDVEELHLRVNSPGGDVFDGITIMNALKRHPAKVIAYVDGLAASAASVIIAGGADEVVMCEGSQQMIHDAWSWGAGSAEDMAKLAADLDRTSDSLAKIYARRAGTPAEEWRKAMQDESWFTAEEAVAVGLAHRLDTDDVDETADEAISAFSRGLVMATFKHRGRAAAPTPAIATKARKEPDMGLTKELARMLGMTDDNPTDDQIKAALKEVLEEQDEKTPEGTTPPAEKSVEEAEADLAAARAAEAGDQEKNEDGDDSEETTPPASEDDGTVLIDKAVYEDLLERAGRGDKAAEEDKHERAATLIENEGIKAGRLLGWQRDAWVEKATEDFAATKASLLKLASGSIPLQPKGRGGSDEHREKHKDPVAAKQETHALLDAHEIFTDKY</sequence>
<dbReference type="InterPro" id="IPR029045">
    <property type="entry name" value="ClpP/crotonase-like_dom_sf"/>
</dbReference>
<organism evidence="8 9">
    <name type="scientific">Corynebacterium lemuris</name>
    <dbReference type="NCBI Taxonomy" id="1859292"/>
    <lineage>
        <taxon>Bacteria</taxon>
        <taxon>Bacillati</taxon>
        <taxon>Actinomycetota</taxon>
        <taxon>Actinomycetes</taxon>
        <taxon>Mycobacteriales</taxon>
        <taxon>Corynebacteriaceae</taxon>
        <taxon>Corynebacterium</taxon>
    </lineage>
</organism>
<evidence type="ECO:0000256" key="2">
    <source>
        <dbReference type="ARBA" id="ARBA00022490"/>
    </source>
</evidence>